<dbReference type="Pfam" id="PF00440">
    <property type="entry name" value="TetR_N"/>
    <property type="match status" value="1"/>
</dbReference>
<protein>
    <submittedName>
        <fullName evidence="6">TetR family transcriptional regulator</fullName>
    </submittedName>
</protein>
<gene>
    <name evidence="6" type="ORF">EDD29_5044</name>
</gene>
<organism evidence="6 7">
    <name type="scientific">Actinocorallia herbida</name>
    <dbReference type="NCBI Taxonomy" id="58109"/>
    <lineage>
        <taxon>Bacteria</taxon>
        <taxon>Bacillati</taxon>
        <taxon>Actinomycetota</taxon>
        <taxon>Actinomycetes</taxon>
        <taxon>Streptosporangiales</taxon>
        <taxon>Thermomonosporaceae</taxon>
        <taxon>Actinocorallia</taxon>
    </lineage>
</organism>
<reference evidence="6 7" key="1">
    <citation type="submission" date="2018-11" db="EMBL/GenBank/DDBJ databases">
        <title>Sequencing the genomes of 1000 actinobacteria strains.</title>
        <authorList>
            <person name="Klenk H.-P."/>
        </authorList>
    </citation>
    <scope>NUCLEOTIDE SEQUENCE [LARGE SCALE GENOMIC DNA]</scope>
    <source>
        <strain evidence="6 7">DSM 44254</strain>
    </source>
</reference>
<dbReference type="InterPro" id="IPR050109">
    <property type="entry name" value="HTH-type_TetR-like_transc_reg"/>
</dbReference>
<dbReference type="InterPro" id="IPR049445">
    <property type="entry name" value="TetR_SbtR-like_C"/>
</dbReference>
<dbReference type="InterPro" id="IPR009057">
    <property type="entry name" value="Homeodomain-like_sf"/>
</dbReference>
<dbReference type="Proteomes" id="UP000272400">
    <property type="component" value="Unassembled WGS sequence"/>
</dbReference>
<feature type="domain" description="HTH tetR-type" evidence="5">
    <location>
        <begin position="9"/>
        <end position="68"/>
    </location>
</feature>
<keyword evidence="7" id="KW-1185">Reference proteome</keyword>
<keyword evidence="3" id="KW-0804">Transcription</keyword>
<evidence type="ECO:0000313" key="6">
    <source>
        <dbReference type="EMBL" id="ROO87436.1"/>
    </source>
</evidence>
<dbReference type="AlphaFoldDB" id="A0A3N1D1Q5"/>
<evidence type="ECO:0000259" key="5">
    <source>
        <dbReference type="PROSITE" id="PS50977"/>
    </source>
</evidence>
<keyword evidence="2 4" id="KW-0238">DNA-binding</keyword>
<dbReference type="GO" id="GO:0000976">
    <property type="term" value="F:transcription cis-regulatory region binding"/>
    <property type="evidence" value="ECO:0007669"/>
    <property type="project" value="TreeGrafter"/>
</dbReference>
<evidence type="ECO:0000313" key="7">
    <source>
        <dbReference type="Proteomes" id="UP000272400"/>
    </source>
</evidence>
<proteinExistence type="predicted"/>
<accession>A0A3N1D1Q5</accession>
<name>A0A3N1D1Q5_9ACTN</name>
<dbReference type="InterPro" id="IPR001647">
    <property type="entry name" value="HTH_TetR"/>
</dbReference>
<dbReference type="EMBL" id="RJKE01000001">
    <property type="protein sequence ID" value="ROO87436.1"/>
    <property type="molecule type" value="Genomic_DNA"/>
</dbReference>
<dbReference type="SUPFAM" id="SSF48498">
    <property type="entry name" value="Tetracyclin repressor-like, C-terminal domain"/>
    <property type="match status" value="1"/>
</dbReference>
<dbReference type="PROSITE" id="PS50977">
    <property type="entry name" value="HTH_TETR_2"/>
    <property type="match status" value="1"/>
</dbReference>
<dbReference type="PANTHER" id="PTHR30055:SF234">
    <property type="entry name" value="HTH-TYPE TRANSCRIPTIONAL REGULATOR BETI"/>
    <property type="match status" value="1"/>
</dbReference>
<comment type="caution">
    <text evidence="6">The sequence shown here is derived from an EMBL/GenBank/DDBJ whole genome shotgun (WGS) entry which is preliminary data.</text>
</comment>
<dbReference type="PRINTS" id="PR00455">
    <property type="entry name" value="HTHTETR"/>
</dbReference>
<dbReference type="InterPro" id="IPR036271">
    <property type="entry name" value="Tet_transcr_reg_TetR-rel_C_sf"/>
</dbReference>
<evidence type="ECO:0000256" key="3">
    <source>
        <dbReference type="ARBA" id="ARBA00023163"/>
    </source>
</evidence>
<sequence length="216" mass="23274">MAVLRADARRNRDLIIATAKEIFVESGLDVPMENIARRAGVGVGTLYRRFPDRGELIAAVAAQVFGSVLTDLRAARDEEPNAWEAFTRLVTRSEDLRVTWHLAFPSGRAWTMVHAAPESRDVHRDMMAALDELVRDAQAEGSIRADVGPGDVLILVSIVLGTHLASSDPAGQVRSERSLLLALDGLRAVPGSVLPGAPVSTEELGWSVAEGDFDNA</sequence>
<evidence type="ECO:0000256" key="1">
    <source>
        <dbReference type="ARBA" id="ARBA00023015"/>
    </source>
</evidence>
<feature type="DNA-binding region" description="H-T-H motif" evidence="4">
    <location>
        <begin position="31"/>
        <end position="50"/>
    </location>
</feature>
<dbReference type="GO" id="GO:0003700">
    <property type="term" value="F:DNA-binding transcription factor activity"/>
    <property type="evidence" value="ECO:0007669"/>
    <property type="project" value="TreeGrafter"/>
</dbReference>
<dbReference type="SUPFAM" id="SSF46689">
    <property type="entry name" value="Homeodomain-like"/>
    <property type="match status" value="1"/>
</dbReference>
<dbReference type="RefSeq" id="WP_211359881.1">
    <property type="nucleotide sequence ID" value="NZ_RJKE01000001.1"/>
</dbReference>
<evidence type="ECO:0000256" key="4">
    <source>
        <dbReference type="PROSITE-ProRule" id="PRU00335"/>
    </source>
</evidence>
<dbReference type="Gene3D" id="1.10.357.10">
    <property type="entry name" value="Tetracycline Repressor, domain 2"/>
    <property type="match status" value="1"/>
</dbReference>
<dbReference type="PANTHER" id="PTHR30055">
    <property type="entry name" value="HTH-TYPE TRANSCRIPTIONAL REGULATOR RUTR"/>
    <property type="match status" value="1"/>
</dbReference>
<dbReference type="Pfam" id="PF21597">
    <property type="entry name" value="TetR_C_43"/>
    <property type="match status" value="1"/>
</dbReference>
<keyword evidence="1" id="KW-0805">Transcription regulation</keyword>
<evidence type="ECO:0000256" key="2">
    <source>
        <dbReference type="ARBA" id="ARBA00023125"/>
    </source>
</evidence>